<dbReference type="Ensembl" id="ENSMGAT00000034448.1">
    <property type="protein sequence ID" value="ENSMGAP00000033719.1"/>
    <property type="gene ID" value="ENSMGAG00000022721.1"/>
</dbReference>
<name>A0A803YPM1_MELGA</name>
<reference evidence="2" key="2">
    <citation type="submission" date="2025-05" db="UniProtKB">
        <authorList>
            <consortium name="Ensembl"/>
        </authorList>
    </citation>
    <scope>IDENTIFICATION</scope>
</reference>
<dbReference type="AlphaFoldDB" id="A0A803YPM1"/>
<proteinExistence type="predicted"/>
<evidence type="ECO:0000313" key="2">
    <source>
        <dbReference type="Ensembl" id="ENSMGAP00000033719.1"/>
    </source>
</evidence>
<dbReference type="Ensembl" id="ENSMGAT00000033703.1">
    <property type="protein sequence ID" value="ENSMGAP00000020583.1"/>
    <property type="gene ID" value="ENSMGAG00000020205.1"/>
</dbReference>
<organism evidence="2 3">
    <name type="scientific">Meleagris gallopavo</name>
    <name type="common">Wild turkey</name>
    <dbReference type="NCBI Taxonomy" id="9103"/>
    <lineage>
        <taxon>Eukaryota</taxon>
        <taxon>Metazoa</taxon>
        <taxon>Chordata</taxon>
        <taxon>Craniata</taxon>
        <taxon>Vertebrata</taxon>
        <taxon>Euteleostomi</taxon>
        <taxon>Archelosauria</taxon>
        <taxon>Archosauria</taxon>
        <taxon>Dinosauria</taxon>
        <taxon>Saurischia</taxon>
        <taxon>Theropoda</taxon>
        <taxon>Coelurosauria</taxon>
        <taxon>Aves</taxon>
        <taxon>Neognathae</taxon>
        <taxon>Galloanserae</taxon>
        <taxon>Galliformes</taxon>
        <taxon>Phasianidae</taxon>
        <taxon>Meleagridinae</taxon>
        <taxon>Meleagris</taxon>
    </lineage>
</organism>
<evidence type="ECO:0000256" key="1">
    <source>
        <dbReference type="SAM" id="MobiDB-lite"/>
    </source>
</evidence>
<dbReference type="Ensembl" id="ENSMGAT00000021200.1">
    <property type="protein sequence ID" value="ENSMGAP00000023662.1"/>
    <property type="gene ID" value="ENSMGAG00000019002.1"/>
</dbReference>
<sequence>MARRTKPEVERYVAFVQSAASSPREVSAVGRPGPPAELLRPAPGHGASDRREPSGAVCGSN</sequence>
<dbReference type="Proteomes" id="UP000001645">
    <property type="component" value="Unplaced"/>
</dbReference>
<accession>A0A803YPM1</accession>
<keyword evidence="3" id="KW-1185">Reference proteome</keyword>
<dbReference type="GeneTree" id="ENSGT01040000244406"/>
<reference evidence="2" key="1">
    <citation type="journal article" date="2010" name="PLoS Biol.">
        <title>Multi-platform next-generation sequencing of the domestic turkey (Meleagris gallopavo): genome assembly and analysis.</title>
        <authorList>
            <person name="Dalloul R.A."/>
            <person name="Long J.A."/>
            <person name="Zimin A.V."/>
            <person name="Aslam L."/>
            <person name="Beal K."/>
            <person name="Blomberg L.A."/>
            <person name="Bouffard P."/>
            <person name="Burt D.W."/>
            <person name="Crasta O."/>
            <person name="Crooijmans R.P."/>
            <person name="Cooper K."/>
            <person name="Coulombe R.A."/>
            <person name="De S."/>
            <person name="Delany M.E."/>
            <person name="Dodgson J.B."/>
            <person name="Dong J.J."/>
            <person name="Evans C."/>
            <person name="Frederickson K.M."/>
            <person name="Flicek P."/>
            <person name="Florea L."/>
            <person name="Folkerts O."/>
            <person name="Groenen M.A."/>
            <person name="Harkins T.T."/>
            <person name="Herrero J."/>
            <person name="Hoffmann S."/>
            <person name="Megens H.J."/>
            <person name="Jiang A."/>
            <person name="de Jong P."/>
            <person name="Kaiser P."/>
            <person name="Kim H."/>
            <person name="Kim K.W."/>
            <person name="Kim S."/>
            <person name="Langenberger D."/>
            <person name="Lee M.K."/>
            <person name="Lee T."/>
            <person name="Mane S."/>
            <person name="Marcais G."/>
            <person name="Marz M."/>
            <person name="McElroy A.P."/>
            <person name="Modise T."/>
            <person name="Nefedov M."/>
            <person name="Notredame C."/>
            <person name="Paton I.R."/>
            <person name="Payne W.S."/>
            <person name="Pertea G."/>
            <person name="Prickett D."/>
            <person name="Puiu D."/>
            <person name="Qioa D."/>
            <person name="Raineri E."/>
            <person name="Ruffier M."/>
            <person name="Salzberg S.L."/>
            <person name="Schatz M.C."/>
            <person name="Scheuring C."/>
            <person name="Schmidt C.J."/>
            <person name="Schroeder S."/>
            <person name="Searle S.M."/>
            <person name="Smith E.J."/>
            <person name="Smith J."/>
            <person name="Sonstegard T.S."/>
            <person name="Stadler P.F."/>
            <person name="Tafer H."/>
            <person name="Tu Z.J."/>
            <person name="Van Tassell C.P."/>
            <person name="Vilella A.J."/>
            <person name="Williams K.P."/>
            <person name="Yorke J.A."/>
            <person name="Zhang L."/>
            <person name="Zhang H.B."/>
            <person name="Zhang X."/>
            <person name="Zhang Y."/>
            <person name="Reed K.M."/>
        </authorList>
    </citation>
    <scope>NUCLEOTIDE SEQUENCE [LARGE SCALE GENOMIC DNA]</scope>
</reference>
<protein>
    <submittedName>
        <fullName evidence="2">Uncharacterized protein</fullName>
    </submittedName>
</protein>
<evidence type="ECO:0000313" key="3">
    <source>
        <dbReference type="Proteomes" id="UP000001645"/>
    </source>
</evidence>
<feature type="region of interest" description="Disordered" evidence="1">
    <location>
        <begin position="19"/>
        <end position="61"/>
    </location>
</feature>